<protein>
    <submittedName>
        <fullName evidence="10">Bacteriohopanetetrol glucosamine biosynthesis glycosyltransferase HpnI</fullName>
    </submittedName>
</protein>
<keyword evidence="5" id="KW-0808">Transferase</keyword>
<comment type="pathway">
    <text evidence="3">Sphingolipid metabolism.</text>
</comment>
<evidence type="ECO:0000256" key="8">
    <source>
        <dbReference type="ARBA" id="ARBA00023136"/>
    </source>
</evidence>
<proteinExistence type="predicted"/>
<feature type="transmembrane region" description="Helical" evidence="9">
    <location>
        <begin position="342"/>
        <end position="361"/>
    </location>
</feature>
<dbReference type="InterPro" id="IPR029044">
    <property type="entry name" value="Nucleotide-diphossugar_trans"/>
</dbReference>
<feature type="transmembrane region" description="Helical" evidence="9">
    <location>
        <begin position="286"/>
        <end position="307"/>
    </location>
</feature>
<dbReference type="SUPFAM" id="SSF53448">
    <property type="entry name" value="Nucleotide-diphospho-sugar transferases"/>
    <property type="match status" value="1"/>
</dbReference>
<feature type="transmembrane region" description="Helical" evidence="9">
    <location>
        <begin position="313"/>
        <end position="330"/>
    </location>
</feature>
<dbReference type="InterPro" id="IPR017835">
    <property type="entry name" value="Hopen-assoc_HpnI"/>
</dbReference>
<dbReference type="PANTHER" id="PTHR12726:SF0">
    <property type="entry name" value="CERAMIDE GLUCOSYLTRANSFERASE"/>
    <property type="match status" value="1"/>
</dbReference>
<sequence>MTHILQSIGTALGWLAIVLAVFGIVYSVAAAIVFRRFFAGARPAPARTEAVTLLKPLYGAEPRLFDNLATFLTQDHAGPLQLVCGVQRADDPAIAVVEALKAAYPHADIELVIDPTIHGASGKLSNLINMDRAARHPFVVLSDSDIAVAPDYLAQLLATLDDPAVGAVTCIYSGRGDAGFWSRLVAAGVTYQFMLGVAFGVSNRLAAPCMGSTIALKRDTLDKIGGFQRFADVLADDYAIGEGVRALGLSVAVPPVLVTHACDETSLSQLWRHELRWGATVRDVAFWPYVGIVIGLPFPTALLAALYAPQFGLLLALAAAIARLVVVRNVDAAVGGRIAPLWMALLHDGLAFAVYIASFFVRSVDWRGATLKMKTDGRIVSASTEQQA</sequence>
<evidence type="ECO:0000256" key="2">
    <source>
        <dbReference type="ARBA" id="ARBA00004760"/>
    </source>
</evidence>
<dbReference type="Proteomes" id="UP001279660">
    <property type="component" value="Unassembled WGS sequence"/>
</dbReference>
<dbReference type="Pfam" id="PF13506">
    <property type="entry name" value="Glyco_transf_21"/>
    <property type="match status" value="1"/>
</dbReference>
<dbReference type="NCBIfam" id="TIGR03472">
    <property type="entry name" value="HpnI"/>
    <property type="match status" value="1"/>
</dbReference>
<evidence type="ECO:0000256" key="1">
    <source>
        <dbReference type="ARBA" id="ARBA00004141"/>
    </source>
</evidence>
<dbReference type="PANTHER" id="PTHR12726">
    <property type="entry name" value="CERAMIDE GLUCOSYLTRANSFERASE"/>
    <property type="match status" value="1"/>
</dbReference>
<evidence type="ECO:0000256" key="3">
    <source>
        <dbReference type="ARBA" id="ARBA00004991"/>
    </source>
</evidence>
<keyword evidence="6 9" id="KW-0812">Transmembrane</keyword>
<evidence type="ECO:0000256" key="7">
    <source>
        <dbReference type="ARBA" id="ARBA00022989"/>
    </source>
</evidence>
<dbReference type="EMBL" id="JAWXXV010000001">
    <property type="protein sequence ID" value="MDX5985557.1"/>
    <property type="molecule type" value="Genomic_DNA"/>
</dbReference>
<dbReference type="CDD" id="cd02520">
    <property type="entry name" value="Glucosylceramide_synthase"/>
    <property type="match status" value="1"/>
</dbReference>
<feature type="transmembrane region" description="Helical" evidence="9">
    <location>
        <begin position="12"/>
        <end position="34"/>
    </location>
</feature>
<dbReference type="RefSeq" id="WP_010407794.1">
    <property type="nucleotide sequence ID" value="NZ_JAWXXV010000001.1"/>
</dbReference>
<evidence type="ECO:0000313" key="11">
    <source>
        <dbReference type="Proteomes" id="UP001279660"/>
    </source>
</evidence>
<reference evidence="10 11" key="1">
    <citation type="submission" date="2023-11" db="EMBL/GenBank/DDBJ databases">
        <title>MicrobeMod: A computational toolkit for identifying prokaryotic methylation and restriction-modification with nanopore sequencing.</title>
        <authorList>
            <person name="Crits-Christoph A."/>
            <person name="Kang S.C."/>
            <person name="Lee H."/>
            <person name="Ostrov N."/>
        </authorList>
    </citation>
    <scope>NUCLEOTIDE SEQUENCE [LARGE SCALE GENOMIC DNA]</scope>
    <source>
        <strain evidence="10 11">ATCC 14820</strain>
    </source>
</reference>
<evidence type="ECO:0000256" key="6">
    <source>
        <dbReference type="ARBA" id="ARBA00022692"/>
    </source>
</evidence>
<dbReference type="Gene3D" id="3.90.550.10">
    <property type="entry name" value="Spore Coat Polysaccharide Biosynthesis Protein SpsA, Chain A"/>
    <property type="match status" value="1"/>
</dbReference>
<keyword evidence="11" id="KW-1185">Reference proteome</keyword>
<evidence type="ECO:0000256" key="4">
    <source>
        <dbReference type="ARBA" id="ARBA00022676"/>
    </source>
</evidence>
<evidence type="ECO:0000313" key="10">
    <source>
        <dbReference type="EMBL" id="MDX5985557.1"/>
    </source>
</evidence>
<name>A0ABU4PQX1_9SPHN</name>
<keyword evidence="7 9" id="KW-1133">Transmembrane helix</keyword>
<comment type="pathway">
    <text evidence="2">Lipid metabolism; sphingolipid metabolism.</text>
</comment>
<evidence type="ECO:0000256" key="5">
    <source>
        <dbReference type="ARBA" id="ARBA00022679"/>
    </source>
</evidence>
<accession>A0ABU4PQX1</accession>
<comment type="subcellular location">
    <subcellularLocation>
        <location evidence="1">Membrane</location>
        <topology evidence="1">Multi-pass membrane protein</topology>
    </subcellularLocation>
</comment>
<keyword evidence="4" id="KW-0328">Glycosyltransferase</keyword>
<gene>
    <name evidence="10" type="primary">hpnI</name>
    <name evidence="10" type="ORF">SIL82_14970</name>
</gene>
<dbReference type="InterPro" id="IPR025993">
    <property type="entry name" value="Ceramide_glucosylTrfase"/>
</dbReference>
<comment type="caution">
    <text evidence="10">The sequence shown here is derived from an EMBL/GenBank/DDBJ whole genome shotgun (WGS) entry which is preliminary data.</text>
</comment>
<organism evidence="10 11">
    <name type="scientific">Sphingomonas echinoides</name>
    <dbReference type="NCBI Taxonomy" id="59803"/>
    <lineage>
        <taxon>Bacteria</taxon>
        <taxon>Pseudomonadati</taxon>
        <taxon>Pseudomonadota</taxon>
        <taxon>Alphaproteobacteria</taxon>
        <taxon>Sphingomonadales</taxon>
        <taxon>Sphingomonadaceae</taxon>
        <taxon>Sphingomonas</taxon>
    </lineage>
</organism>
<evidence type="ECO:0000256" key="9">
    <source>
        <dbReference type="SAM" id="Phobius"/>
    </source>
</evidence>
<keyword evidence="8 9" id="KW-0472">Membrane</keyword>